<proteinExistence type="predicted"/>
<protein>
    <submittedName>
        <fullName evidence="1">Uncharacterized protein</fullName>
    </submittedName>
</protein>
<gene>
    <name evidence="1" type="ORF">S01H1_15053</name>
</gene>
<name>X0RMY4_9ZZZZ</name>
<dbReference type="Pfam" id="PF24239">
    <property type="entry name" value="DUF7447"/>
    <property type="match status" value="1"/>
</dbReference>
<dbReference type="EMBL" id="BARS01007851">
    <property type="protein sequence ID" value="GAF70189.1"/>
    <property type="molecule type" value="Genomic_DNA"/>
</dbReference>
<organism evidence="1">
    <name type="scientific">marine sediment metagenome</name>
    <dbReference type="NCBI Taxonomy" id="412755"/>
    <lineage>
        <taxon>unclassified sequences</taxon>
        <taxon>metagenomes</taxon>
        <taxon>ecological metagenomes</taxon>
    </lineage>
</organism>
<accession>X0RMY4</accession>
<dbReference type="InterPro" id="IPR055870">
    <property type="entry name" value="DUF7447"/>
</dbReference>
<comment type="caution">
    <text evidence="1">The sequence shown here is derived from an EMBL/GenBank/DDBJ whole genome shotgun (WGS) entry which is preliminary data.</text>
</comment>
<dbReference type="AlphaFoldDB" id="X0RMY4"/>
<reference evidence="1" key="1">
    <citation type="journal article" date="2014" name="Front. Microbiol.">
        <title>High frequency of phylogenetically diverse reductive dehalogenase-homologous genes in deep subseafloor sedimentary metagenomes.</title>
        <authorList>
            <person name="Kawai M."/>
            <person name="Futagami T."/>
            <person name="Toyoda A."/>
            <person name="Takaki Y."/>
            <person name="Nishi S."/>
            <person name="Hori S."/>
            <person name="Arai W."/>
            <person name="Tsubouchi T."/>
            <person name="Morono Y."/>
            <person name="Uchiyama I."/>
            <person name="Ito T."/>
            <person name="Fujiyama A."/>
            <person name="Inagaki F."/>
            <person name="Takami H."/>
        </authorList>
    </citation>
    <scope>NUCLEOTIDE SEQUENCE</scope>
    <source>
        <strain evidence="1">Expedition CK06-06</strain>
    </source>
</reference>
<evidence type="ECO:0000313" key="1">
    <source>
        <dbReference type="EMBL" id="GAF70189.1"/>
    </source>
</evidence>
<sequence length="102" mass="11607">MREISVSEDVERLHTGYWFSSESKRFFSSRVAQTAYKNEETDIAYFVSSEQFDSTSPRLYTVRACDLNTGDINTVGVFQEYSTSREATREAQRLAEGVKVAA</sequence>